<keyword evidence="2" id="KW-1185">Reference proteome</keyword>
<organism evidence="1 2">
    <name type="scientific">Labrys okinawensis</name>
    <dbReference type="NCBI Taxonomy" id="346911"/>
    <lineage>
        <taxon>Bacteria</taxon>
        <taxon>Pseudomonadati</taxon>
        <taxon>Pseudomonadota</taxon>
        <taxon>Alphaproteobacteria</taxon>
        <taxon>Hyphomicrobiales</taxon>
        <taxon>Xanthobacteraceae</taxon>
        <taxon>Labrys</taxon>
    </lineage>
</organism>
<dbReference type="OrthoDB" id="8443654at2"/>
<dbReference type="Proteomes" id="UP000237682">
    <property type="component" value="Unassembled WGS sequence"/>
</dbReference>
<evidence type="ECO:0000313" key="1">
    <source>
        <dbReference type="EMBL" id="PRH88615.1"/>
    </source>
</evidence>
<proteinExistence type="predicted"/>
<reference evidence="1 2" key="1">
    <citation type="submission" date="2018-02" db="EMBL/GenBank/DDBJ databases">
        <title>Whole genome sequencing of endophytic bacterium.</title>
        <authorList>
            <person name="Eedara R."/>
            <person name="Podile A.R."/>
        </authorList>
    </citation>
    <scope>NUCLEOTIDE SEQUENCE [LARGE SCALE GENOMIC DNA]</scope>
    <source>
        <strain evidence="1 2">RP1T</strain>
    </source>
</reference>
<name>A0A2S9QH09_9HYPH</name>
<gene>
    <name evidence="1" type="ORF">C5L14_05110</name>
</gene>
<dbReference type="AlphaFoldDB" id="A0A2S9QH09"/>
<sequence>MNDERWNRYLFERHSRAEIAEWARRLRYFRFCRAYGGHAGDGDRLLAAIALAGTVPDIREVLGILGIAADPVPVDAPQPIPGVSYTAEAFERFVRIAPGPLRIRQPGHVTLGGHTVLVYLHPGRLELSMSDVESPFEVTQAVILSAEAVEAFLLPLANRLIDPPQADRNCLSPATYPEFWL</sequence>
<protein>
    <submittedName>
        <fullName evidence="1">Uncharacterized protein</fullName>
    </submittedName>
</protein>
<dbReference type="EMBL" id="PUEJ01000002">
    <property type="protein sequence ID" value="PRH88615.1"/>
    <property type="molecule type" value="Genomic_DNA"/>
</dbReference>
<accession>A0A2S9QH09</accession>
<comment type="caution">
    <text evidence="1">The sequence shown here is derived from an EMBL/GenBank/DDBJ whole genome shotgun (WGS) entry which is preliminary data.</text>
</comment>
<dbReference type="RefSeq" id="WP_105860966.1">
    <property type="nucleotide sequence ID" value="NZ_PUEJ01000002.1"/>
</dbReference>
<evidence type="ECO:0000313" key="2">
    <source>
        <dbReference type="Proteomes" id="UP000237682"/>
    </source>
</evidence>